<evidence type="ECO:0000259" key="3">
    <source>
        <dbReference type="Pfam" id="PF08450"/>
    </source>
</evidence>
<accession>A0ABQ6HJF3</accession>
<evidence type="ECO:0000256" key="2">
    <source>
        <dbReference type="ARBA" id="ARBA00022801"/>
    </source>
</evidence>
<name>A0ABQ6HJF3_9MICO</name>
<protein>
    <submittedName>
        <fullName evidence="4">Gluconolactonase</fullName>
    </submittedName>
</protein>
<dbReference type="RefSeq" id="WP_284283363.1">
    <property type="nucleotide sequence ID" value="NZ_BSUJ01000001.1"/>
</dbReference>
<dbReference type="InterPro" id="IPR011042">
    <property type="entry name" value="6-blade_b-propeller_TolB-like"/>
</dbReference>
<organism evidence="4 5">
    <name type="scientific">Arsenicicoccus piscis</name>
    <dbReference type="NCBI Taxonomy" id="673954"/>
    <lineage>
        <taxon>Bacteria</taxon>
        <taxon>Bacillati</taxon>
        <taxon>Actinomycetota</taxon>
        <taxon>Actinomycetes</taxon>
        <taxon>Micrococcales</taxon>
        <taxon>Intrasporangiaceae</taxon>
        <taxon>Arsenicicoccus</taxon>
    </lineage>
</organism>
<dbReference type="Pfam" id="PF08450">
    <property type="entry name" value="SGL"/>
    <property type="match status" value="1"/>
</dbReference>
<dbReference type="SUPFAM" id="SSF63829">
    <property type="entry name" value="Calcium-dependent phosphotriesterase"/>
    <property type="match status" value="1"/>
</dbReference>
<proteinExistence type="inferred from homology"/>
<dbReference type="PANTHER" id="PTHR47572:SF4">
    <property type="entry name" value="LACTONASE DRP35"/>
    <property type="match status" value="1"/>
</dbReference>
<dbReference type="EMBL" id="BSUJ01000001">
    <property type="protein sequence ID" value="GMA18167.1"/>
    <property type="molecule type" value="Genomic_DNA"/>
</dbReference>
<reference evidence="5" key="1">
    <citation type="journal article" date="2019" name="Int. J. Syst. Evol. Microbiol.">
        <title>The Global Catalogue of Microorganisms (GCM) 10K type strain sequencing project: providing services to taxonomists for standard genome sequencing and annotation.</title>
        <authorList>
            <consortium name="The Broad Institute Genomics Platform"/>
            <consortium name="The Broad Institute Genome Sequencing Center for Infectious Disease"/>
            <person name="Wu L."/>
            <person name="Ma J."/>
        </authorList>
    </citation>
    <scope>NUCLEOTIDE SEQUENCE [LARGE SCALE GENOMIC DNA]</scope>
    <source>
        <strain evidence="5">NBRC 105830</strain>
    </source>
</reference>
<comment type="caution">
    <text evidence="4">The sequence shown here is derived from an EMBL/GenBank/DDBJ whole genome shotgun (WGS) entry which is preliminary data.</text>
</comment>
<keyword evidence="2" id="KW-0378">Hydrolase</keyword>
<dbReference type="PANTHER" id="PTHR47572">
    <property type="entry name" value="LIPOPROTEIN-RELATED"/>
    <property type="match status" value="1"/>
</dbReference>
<feature type="domain" description="SMP-30/Gluconolactonase/LRE-like region" evidence="3">
    <location>
        <begin position="25"/>
        <end position="271"/>
    </location>
</feature>
<dbReference type="InterPro" id="IPR005511">
    <property type="entry name" value="SMP-30"/>
</dbReference>
<evidence type="ECO:0000313" key="4">
    <source>
        <dbReference type="EMBL" id="GMA18167.1"/>
    </source>
</evidence>
<sequence>MDLAEPLRPLVADSRLLTLYDQAIWAEGPVWWPQRSVLAFSDVRGRRLLGWHEDGSVEILCDVTEFGNGNAVDQEGRLVHCEHGRRAISRTEPDGSTHVLTDRVGGRRLNSPNDVAVGPDGAIWFTDPTFGLQDPREGYPATPELDVTGVYRWAGGEPQLMAAFDQPNGLAFAPSGRTLYVTQTPTDGPVGIHELTLDQGRVLRRRLFATVPRGIPDGLTVDSRGWVWSTSGDGIWVFDEAGAVLGLLRTPHLTSNCTFSPDGDRLFITAASTLWCLRLPAISTSG</sequence>
<keyword evidence="5" id="KW-1185">Reference proteome</keyword>
<dbReference type="PRINTS" id="PR01790">
    <property type="entry name" value="SMP30FAMILY"/>
</dbReference>
<evidence type="ECO:0000256" key="1">
    <source>
        <dbReference type="ARBA" id="ARBA00008853"/>
    </source>
</evidence>
<dbReference type="Proteomes" id="UP001157109">
    <property type="component" value="Unassembled WGS sequence"/>
</dbReference>
<comment type="similarity">
    <text evidence="1">Belongs to the SMP-30/CGR1 family.</text>
</comment>
<evidence type="ECO:0000313" key="5">
    <source>
        <dbReference type="Proteomes" id="UP001157109"/>
    </source>
</evidence>
<dbReference type="InterPro" id="IPR051262">
    <property type="entry name" value="SMP-30/CGR1_Lactonase"/>
</dbReference>
<dbReference type="InterPro" id="IPR013658">
    <property type="entry name" value="SGL"/>
</dbReference>
<dbReference type="Gene3D" id="2.120.10.30">
    <property type="entry name" value="TolB, C-terminal domain"/>
    <property type="match status" value="1"/>
</dbReference>
<gene>
    <name evidence="4" type="primary">GNL</name>
    <name evidence="4" type="ORF">GCM10025862_01880</name>
</gene>